<dbReference type="InterPro" id="IPR010730">
    <property type="entry name" value="HET"/>
</dbReference>
<keyword evidence="4" id="KW-1185">Reference proteome</keyword>
<dbReference type="Pfam" id="PF06985">
    <property type="entry name" value="HET"/>
    <property type="match status" value="1"/>
</dbReference>
<reference evidence="3" key="2">
    <citation type="submission" date="2023-06" db="EMBL/GenBank/DDBJ databases">
        <authorList>
            <consortium name="Lawrence Berkeley National Laboratory"/>
            <person name="Haridas S."/>
            <person name="Hensen N."/>
            <person name="Bonometti L."/>
            <person name="Westerberg I."/>
            <person name="Brannstrom I.O."/>
            <person name="Guillou S."/>
            <person name="Cros-Aarteil S."/>
            <person name="Calhoun S."/>
            <person name="Kuo A."/>
            <person name="Mondo S."/>
            <person name="Pangilinan J."/>
            <person name="Riley R."/>
            <person name="Labutti K."/>
            <person name="Andreopoulos B."/>
            <person name="Lipzen A."/>
            <person name="Chen C."/>
            <person name="Yanf M."/>
            <person name="Daum C."/>
            <person name="Ng V."/>
            <person name="Clum A."/>
            <person name="Steindorff A."/>
            <person name="Ohm R."/>
            <person name="Martin F."/>
            <person name="Silar P."/>
            <person name="Natvig D."/>
            <person name="Lalanne C."/>
            <person name="Gautier V."/>
            <person name="Ament-Velasquez S.L."/>
            <person name="Kruys A."/>
            <person name="Hutchinson M.I."/>
            <person name="Powell A.J."/>
            <person name="Barry K."/>
            <person name="Miller A.N."/>
            <person name="Grigoriev I.V."/>
            <person name="Debuchy R."/>
            <person name="Gladieux P."/>
            <person name="Thoren M.H."/>
            <person name="Johannesson H."/>
        </authorList>
    </citation>
    <scope>NUCLEOTIDE SEQUENCE</scope>
    <source>
        <strain evidence="3">CBS 118394</strain>
    </source>
</reference>
<dbReference type="PANTHER" id="PTHR33112:SF10">
    <property type="entry name" value="TOL"/>
    <property type="match status" value="1"/>
</dbReference>
<dbReference type="AlphaFoldDB" id="A0AAE0M1M7"/>
<gene>
    <name evidence="3" type="ORF">B0H66DRAFT_624519</name>
</gene>
<comment type="caution">
    <text evidence="3">The sequence shown here is derived from an EMBL/GenBank/DDBJ whole genome shotgun (WGS) entry which is preliminary data.</text>
</comment>
<dbReference type="EMBL" id="JAUEDM010000005">
    <property type="protein sequence ID" value="KAK3315812.1"/>
    <property type="molecule type" value="Genomic_DNA"/>
</dbReference>
<protein>
    <submittedName>
        <fullName evidence="3">Heterokaryon incompatibility protein-domain-containing protein</fullName>
    </submittedName>
</protein>
<organism evidence="3 4">
    <name type="scientific">Apodospora peruviana</name>
    <dbReference type="NCBI Taxonomy" id="516989"/>
    <lineage>
        <taxon>Eukaryota</taxon>
        <taxon>Fungi</taxon>
        <taxon>Dikarya</taxon>
        <taxon>Ascomycota</taxon>
        <taxon>Pezizomycotina</taxon>
        <taxon>Sordariomycetes</taxon>
        <taxon>Sordariomycetidae</taxon>
        <taxon>Sordariales</taxon>
        <taxon>Lasiosphaeriaceae</taxon>
        <taxon>Apodospora</taxon>
    </lineage>
</organism>
<evidence type="ECO:0000313" key="4">
    <source>
        <dbReference type="Proteomes" id="UP001283341"/>
    </source>
</evidence>
<accession>A0AAE0M1M7</accession>
<name>A0AAE0M1M7_9PEZI</name>
<feature type="domain" description="Heterokaryon incompatibility" evidence="2">
    <location>
        <begin position="213"/>
        <end position="338"/>
    </location>
</feature>
<proteinExistence type="predicted"/>
<evidence type="ECO:0000259" key="2">
    <source>
        <dbReference type="Pfam" id="PF06985"/>
    </source>
</evidence>
<sequence length="732" mass="82298">MDDSPSPDLSTSDLSTSGYDAASQLEHWKNPTFGFVPTFFDPKDQLCEACMYVIAQSLDIEAAFERAIADIKGSADRGCTIFHANISQMKELGLLKRDMATMPLVVVTKVPVMFTSGSGLALPTTLNYLLRPAEEYGGADDKNRNRAPPSSHGRRFQNGLRTQHGLSQGLVETPLQNSPTLPPNPNNGDFTPTRFLDLSMSLGDDADVIRLCDEKIDIIPKGTVILCKTFRDTIDVARRLGIDLIWFDSLCIIQDSADNWAHESARMQQVYGKSFLNIAAAASSNGRGGCYRTRNPQTTRPVMVDYEEDGRFYLTDIDIWWKCFQHAPLNNRAWVVQERLLSPRNLMFDANQLVWECGELTACERFPKGLDNLVPSHSRLRPASSLEDVFRSAVETGLKARDIVVIWKPIVEKYSACKLTNNADRLIALHGAVMRIKQVLGCQYPAGLFSRDMESQMLWEVEDNRTASRPESHVAPSWSWASVVRPVKLLPQWDQCTTGGVERHLKPGELGEQALCEVLNKETLGTSRQDTTPWVSRAALQIRSYLCPILPGSPHESPFCSGGHFEPHVIVNSLTTDNTLKTSAFCVRFLFDMFPEEHEGPATPPERLRLMPVYLVTERKPLGFFDMTLYCSINGLVLELEEEEQDGQNLCSPPRFKRRGTFKIPECGSRASRGCDAQWAFWQSCLEFKGVENTKMDRLDGVLVPKEIEDTDDSDELRYEKDQQYQYVVTVV</sequence>
<feature type="region of interest" description="Disordered" evidence="1">
    <location>
        <begin position="137"/>
        <end position="159"/>
    </location>
</feature>
<dbReference type="Proteomes" id="UP001283341">
    <property type="component" value="Unassembled WGS sequence"/>
</dbReference>
<feature type="region of interest" description="Disordered" evidence="1">
    <location>
        <begin position="172"/>
        <end position="192"/>
    </location>
</feature>
<dbReference type="PANTHER" id="PTHR33112">
    <property type="entry name" value="DOMAIN PROTEIN, PUTATIVE-RELATED"/>
    <property type="match status" value="1"/>
</dbReference>
<evidence type="ECO:0000256" key="1">
    <source>
        <dbReference type="SAM" id="MobiDB-lite"/>
    </source>
</evidence>
<evidence type="ECO:0000313" key="3">
    <source>
        <dbReference type="EMBL" id="KAK3315812.1"/>
    </source>
</evidence>
<reference evidence="3" key="1">
    <citation type="journal article" date="2023" name="Mol. Phylogenet. Evol.">
        <title>Genome-scale phylogeny and comparative genomics of the fungal order Sordariales.</title>
        <authorList>
            <person name="Hensen N."/>
            <person name="Bonometti L."/>
            <person name="Westerberg I."/>
            <person name="Brannstrom I.O."/>
            <person name="Guillou S."/>
            <person name="Cros-Aarteil S."/>
            <person name="Calhoun S."/>
            <person name="Haridas S."/>
            <person name="Kuo A."/>
            <person name="Mondo S."/>
            <person name="Pangilinan J."/>
            <person name="Riley R."/>
            <person name="LaButti K."/>
            <person name="Andreopoulos B."/>
            <person name="Lipzen A."/>
            <person name="Chen C."/>
            <person name="Yan M."/>
            <person name="Daum C."/>
            <person name="Ng V."/>
            <person name="Clum A."/>
            <person name="Steindorff A."/>
            <person name="Ohm R.A."/>
            <person name="Martin F."/>
            <person name="Silar P."/>
            <person name="Natvig D.O."/>
            <person name="Lalanne C."/>
            <person name="Gautier V."/>
            <person name="Ament-Velasquez S.L."/>
            <person name="Kruys A."/>
            <person name="Hutchinson M.I."/>
            <person name="Powell A.J."/>
            <person name="Barry K."/>
            <person name="Miller A.N."/>
            <person name="Grigoriev I.V."/>
            <person name="Debuchy R."/>
            <person name="Gladieux P."/>
            <person name="Hiltunen Thoren M."/>
            <person name="Johannesson H."/>
        </authorList>
    </citation>
    <scope>NUCLEOTIDE SEQUENCE</scope>
    <source>
        <strain evidence="3">CBS 118394</strain>
    </source>
</reference>